<feature type="compositionally biased region" description="Low complexity" evidence="1">
    <location>
        <begin position="311"/>
        <end position="324"/>
    </location>
</feature>
<feature type="compositionally biased region" description="Basic and acidic residues" evidence="1">
    <location>
        <begin position="1027"/>
        <end position="1046"/>
    </location>
</feature>
<feature type="compositionally biased region" description="Basic and acidic residues" evidence="1">
    <location>
        <begin position="589"/>
        <end position="640"/>
    </location>
</feature>
<feature type="compositionally biased region" description="Polar residues" evidence="1">
    <location>
        <begin position="984"/>
        <end position="995"/>
    </location>
</feature>
<feature type="compositionally biased region" description="Basic residues" evidence="1">
    <location>
        <begin position="1073"/>
        <end position="1083"/>
    </location>
</feature>
<dbReference type="AlphaFoldDB" id="A0A6S7IRK1"/>
<feature type="compositionally biased region" description="Basic and acidic residues" evidence="1">
    <location>
        <begin position="858"/>
        <end position="871"/>
    </location>
</feature>
<dbReference type="Proteomes" id="UP001152795">
    <property type="component" value="Unassembled WGS sequence"/>
</dbReference>
<proteinExistence type="predicted"/>
<feature type="compositionally biased region" description="Basic and acidic residues" evidence="1">
    <location>
        <begin position="801"/>
        <end position="813"/>
    </location>
</feature>
<evidence type="ECO:0000313" key="3">
    <source>
        <dbReference type="Proteomes" id="UP001152795"/>
    </source>
</evidence>
<dbReference type="EMBL" id="CACRXK020010571">
    <property type="protein sequence ID" value="CAB4019659.1"/>
    <property type="molecule type" value="Genomic_DNA"/>
</dbReference>
<comment type="caution">
    <text evidence="2">The sequence shown here is derived from an EMBL/GenBank/DDBJ whole genome shotgun (WGS) entry which is preliminary data.</text>
</comment>
<feature type="compositionally biased region" description="Basic and acidic residues" evidence="1">
    <location>
        <begin position="200"/>
        <end position="215"/>
    </location>
</feature>
<feature type="compositionally biased region" description="Basic and acidic residues" evidence="1">
    <location>
        <begin position="533"/>
        <end position="548"/>
    </location>
</feature>
<feature type="region of interest" description="Disordered" evidence="1">
    <location>
        <begin position="183"/>
        <end position="959"/>
    </location>
</feature>
<keyword evidence="3" id="KW-1185">Reference proteome</keyword>
<feature type="compositionally biased region" description="Polar residues" evidence="1">
    <location>
        <begin position="1166"/>
        <end position="1181"/>
    </location>
</feature>
<evidence type="ECO:0000256" key="1">
    <source>
        <dbReference type="SAM" id="MobiDB-lite"/>
    </source>
</evidence>
<protein>
    <submittedName>
        <fullName evidence="2">Uncharacterized protein</fullName>
    </submittedName>
</protein>
<name>A0A6S7IRK1_PARCT</name>
<feature type="compositionally biased region" description="Polar residues" evidence="1">
    <location>
        <begin position="1189"/>
        <end position="1198"/>
    </location>
</feature>
<feature type="compositionally biased region" description="Acidic residues" evidence="1">
    <location>
        <begin position="390"/>
        <end position="401"/>
    </location>
</feature>
<feature type="compositionally biased region" description="Basic and acidic residues" evidence="1">
    <location>
        <begin position="903"/>
        <end position="913"/>
    </location>
</feature>
<feature type="compositionally biased region" description="Basic and acidic residues" evidence="1">
    <location>
        <begin position="682"/>
        <end position="713"/>
    </location>
</feature>
<feature type="compositionally biased region" description="Low complexity" evidence="1">
    <location>
        <begin position="718"/>
        <end position="728"/>
    </location>
</feature>
<feature type="region of interest" description="Disordered" evidence="1">
    <location>
        <begin position="125"/>
        <end position="163"/>
    </location>
</feature>
<feature type="compositionally biased region" description="Basic and acidic residues" evidence="1">
    <location>
        <begin position="482"/>
        <end position="503"/>
    </location>
</feature>
<evidence type="ECO:0000313" key="2">
    <source>
        <dbReference type="EMBL" id="CAB4019659.1"/>
    </source>
</evidence>
<reference evidence="2" key="1">
    <citation type="submission" date="2020-04" db="EMBL/GenBank/DDBJ databases">
        <authorList>
            <person name="Alioto T."/>
            <person name="Alioto T."/>
            <person name="Gomez Garrido J."/>
        </authorList>
    </citation>
    <scope>NUCLEOTIDE SEQUENCE</scope>
    <source>
        <strain evidence="2">A484AB</strain>
    </source>
</reference>
<gene>
    <name evidence="2" type="ORF">PACLA_8A011318</name>
</gene>
<feature type="compositionally biased region" description="Basic and acidic residues" evidence="1">
    <location>
        <begin position="138"/>
        <end position="157"/>
    </location>
</feature>
<sequence length="1226" mass="134016">MAEKILQTAPSDYISVIVNFKNLRFMTLIKENYLISDLIREVENTFAKLCSVKVKIKTLKNSVNAVLPDWYPVAPLIRNQDEIFAFTDNAAEVLNIDLTKHGNCGSIAVSPLGSGIMPDSGFTSPIVKPRTFRGSDGPLERKGMDGDGVERQKRSDENFSQDEGNELLSEIFSLQDHKNDMQVRGQGKKLVGNLRTNTTDSEKERESSLEVEQARKTFGKTQKTKTAGKNFQETTTSPRNEIMDKSPNEPDSLVGQEKTVKNSFDDNQGKKEVYKSKKKTVASDSESSSDSSSESSWKSNECTNKAHEIKNASQQNKSSQNNDNVESFGAARKAKETEKASEVTKSTGSAQNKGGTQKLNIKRKNGSFNMRAKLFQENNIQGAAGHESDSSDDSTDNEEMDVDKKHGNKNIKLALSSRKRAKVSGEKNDENMEVDAENVTKENSELVSKTGKVKSAANTGNKESESSDSSLVVDEGGGGGSSKEKAKTTGVESKEIENGKDASAKVSAKKGKKIGEKTMIADEQDDCNKITGKKTDDSKNRKGKETKASETSTPTKSSGNAIPKIMFINDKDMQESSSDDESAVGTQEGKTKKVKGEMSASNKKDHTGKESMKNESKGDTKKLDTKSGTAKKDQSRKDESSSDSSGSSSDSDEREPSKKPKNNNEKKNDNAFKNRIKVMDITMKDTAKETENVKETNVGKKDENNDVKKAKPDEESDLTSVSDSSWSSSDDEDKEVKTTNVKTLKNKNETATRAVKDESPTDVVDGVKSKSKNDNPTTPAPKSISKGGVEDNTTKVKGKRKDAVKNDDKDKQTNLDAAPSPAKSVRHKKSKENSNKNTFASPAKSIARSKKGGLSKTNADEAKDTEVDAKSESSVSTLKAPYTQLPAKDKAKGHSESGGSDDDAVKKGKEILKVGKKKGKHNSTDKKTGHVVTTSADQIEPKDPKTSILFPQTPTTRKKAALLSASKVASWLLSNPVTEDVADVTSNETKSPQTRSKNKTKDNITNLLEPTNNETALKPPKKNSKNKSKENVPKVESIVDKIDSDKTLLSPKGATLSQKRKLDEVSEQEQSIKSKKNKKKKSEGKKNEKQQLNEETQDNQDKLPAKSPVTTKKGKNTSLSLPKISKGLSALIEDESDYNTKSTKRSKKQKFTPPIINRHLKHTGFLTPSNTVGRKTPGSKTPKSRIKKTPSSQPSKTIEMNEKEQEFLESGAVNLDTLLNDQSIKW</sequence>
<organism evidence="2 3">
    <name type="scientific">Paramuricea clavata</name>
    <name type="common">Red gorgonian</name>
    <name type="synonym">Violescent sea-whip</name>
    <dbReference type="NCBI Taxonomy" id="317549"/>
    <lineage>
        <taxon>Eukaryota</taxon>
        <taxon>Metazoa</taxon>
        <taxon>Cnidaria</taxon>
        <taxon>Anthozoa</taxon>
        <taxon>Octocorallia</taxon>
        <taxon>Malacalcyonacea</taxon>
        <taxon>Plexauridae</taxon>
        <taxon>Paramuricea</taxon>
    </lineage>
</organism>
<feature type="compositionally biased region" description="Basic and acidic residues" evidence="1">
    <location>
        <begin position="333"/>
        <end position="342"/>
    </location>
</feature>
<feature type="compositionally biased region" description="Basic and acidic residues" evidence="1">
    <location>
        <begin position="258"/>
        <end position="275"/>
    </location>
</feature>
<feature type="compositionally biased region" description="Polar residues" evidence="1">
    <location>
        <begin position="549"/>
        <end position="560"/>
    </location>
</feature>
<feature type="compositionally biased region" description="Basic and acidic residues" evidence="1">
    <location>
        <begin position="746"/>
        <end position="773"/>
    </location>
</feature>
<feature type="region of interest" description="Disordered" evidence="1">
    <location>
        <begin position="974"/>
        <end position="1202"/>
    </location>
</feature>
<feature type="compositionally biased region" description="Low complexity" evidence="1">
    <location>
        <begin position="283"/>
        <end position="296"/>
    </location>
</feature>
<feature type="compositionally biased region" description="Basic and acidic residues" evidence="1">
    <location>
        <begin position="654"/>
        <end position="672"/>
    </location>
</feature>
<feature type="compositionally biased region" description="Polar residues" evidence="1">
    <location>
        <begin position="1003"/>
        <end position="1015"/>
    </location>
</feature>
<feature type="compositionally biased region" description="Polar residues" evidence="1">
    <location>
        <begin position="219"/>
        <end position="239"/>
    </location>
</feature>
<dbReference type="OrthoDB" id="10670145at2759"/>
<accession>A0A6S7IRK1</accession>
<feature type="compositionally biased region" description="Polar residues" evidence="1">
    <location>
        <begin position="343"/>
        <end position="359"/>
    </location>
</feature>